<comment type="caution">
    <text evidence="2">The sequence shown here is derived from an EMBL/GenBank/DDBJ whole genome shotgun (WGS) entry which is preliminary data.</text>
</comment>
<gene>
    <name evidence="2" type="ORF">DS745_20720</name>
</gene>
<reference evidence="2 3" key="1">
    <citation type="journal article" date="2019" name="Int. J. Syst. Evol. Microbiol.">
        <title>Anaerobacillus alkaliphilus sp. nov., a novel alkaliphilic and moderately halophilic bacterium.</title>
        <authorList>
            <person name="Borsodi A.K."/>
            <person name="Aszalos J.M."/>
            <person name="Bihari P."/>
            <person name="Nagy I."/>
            <person name="Schumann P."/>
            <person name="Sproer C."/>
            <person name="Kovacs A.L."/>
            <person name="Boka K."/>
            <person name="Dobosy P."/>
            <person name="Ovari M."/>
            <person name="Szili-Kovacs T."/>
            <person name="Toth E."/>
        </authorList>
    </citation>
    <scope>NUCLEOTIDE SEQUENCE [LARGE SCALE GENOMIC DNA]</scope>
    <source>
        <strain evidence="2 3">B16-10</strain>
    </source>
</reference>
<dbReference type="Pfam" id="PF20376">
    <property type="entry name" value="DUF6671"/>
    <property type="match status" value="1"/>
</dbReference>
<dbReference type="AlphaFoldDB" id="A0A4V1LFR1"/>
<name>A0A4V1LFR1_9BACI</name>
<dbReference type="Proteomes" id="UP000290649">
    <property type="component" value="Unassembled WGS sequence"/>
</dbReference>
<dbReference type="EMBL" id="QOUX01000047">
    <property type="protein sequence ID" value="RXI96169.1"/>
    <property type="molecule type" value="Genomic_DNA"/>
</dbReference>
<dbReference type="RefSeq" id="WP_129080150.1">
    <property type="nucleotide sequence ID" value="NZ_QOUX01000047.1"/>
</dbReference>
<dbReference type="OrthoDB" id="9793837at2"/>
<protein>
    <recommendedName>
        <fullName evidence="1">DUF6671 domain-containing protein</fullName>
    </recommendedName>
</protein>
<proteinExistence type="predicted"/>
<keyword evidence="3" id="KW-1185">Reference proteome</keyword>
<evidence type="ECO:0000313" key="3">
    <source>
        <dbReference type="Proteomes" id="UP000290649"/>
    </source>
</evidence>
<accession>A0A4V1LFR1</accession>
<dbReference type="InterPro" id="IPR046612">
    <property type="entry name" value="DUF6671"/>
</dbReference>
<evidence type="ECO:0000313" key="2">
    <source>
        <dbReference type="EMBL" id="RXI96169.1"/>
    </source>
</evidence>
<evidence type="ECO:0000259" key="1">
    <source>
        <dbReference type="Pfam" id="PF20376"/>
    </source>
</evidence>
<feature type="domain" description="DUF6671" evidence="1">
    <location>
        <begin position="68"/>
        <end position="283"/>
    </location>
</feature>
<sequence>MGENEWFGERKCVVATMHQKEEVMAPILKRELSVEIVLPKDFDTDMFGTFAGDVERVGDQLEAARNKLHKALELTGCDLGIASEGSFGPHPVVPFLPFNQELVLFIDKKNDLEVVGFVANTDTNFGSKEVKSFKEAYEFAVSKYFPEHGVILKTMDGKVIAKGIVLEEKLKEVIEEMGLGSSEEGFFVETDMRAMYNPTRMKNIELATMNLVNKLINCCPSCQTPGFEVVDRKKGLPCEYCHRPTDLIKSDLWGCKKCLHQEEREYPTGVRFADPSRCNYCNP</sequence>
<organism evidence="2 3">
    <name type="scientific">Anaerobacillus alkaliphilus</name>
    <dbReference type="NCBI Taxonomy" id="1548597"/>
    <lineage>
        <taxon>Bacteria</taxon>
        <taxon>Bacillati</taxon>
        <taxon>Bacillota</taxon>
        <taxon>Bacilli</taxon>
        <taxon>Bacillales</taxon>
        <taxon>Bacillaceae</taxon>
        <taxon>Anaerobacillus</taxon>
    </lineage>
</organism>